<dbReference type="OrthoDB" id="9797976at2"/>
<dbReference type="AlphaFoldDB" id="A0A7C9N788"/>
<accession>A0A7C9N788</accession>
<dbReference type="Proteomes" id="UP000482487">
    <property type="component" value="Unassembled WGS sequence"/>
</dbReference>
<evidence type="ECO:0000313" key="2">
    <source>
        <dbReference type="EMBL" id="MYL84975.1"/>
    </source>
</evidence>
<feature type="transmembrane region" description="Helical" evidence="1">
    <location>
        <begin position="7"/>
        <end position="27"/>
    </location>
</feature>
<organism evidence="2 3">
    <name type="scientific">Solidesulfovibrio aerotolerans</name>
    <dbReference type="NCBI Taxonomy" id="295255"/>
    <lineage>
        <taxon>Bacteria</taxon>
        <taxon>Pseudomonadati</taxon>
        <taxon>Thermodesulfobacteriota</taxon>
        <taxon>Desulfovibrionia</taxon>
        <taxon>Desulfovibrionales</taxon>
        <taxon>Desulfovibrionaceae</taxon>
        <taxon>Solidesulfovibrio</taxon>
    </lineage>
</organism>
<sequence>MIPIGPLVNGAAIIAGSLLGLTLHGRFPDRVRTIMFQALGLSILAIGIKMTMSMTSPILVVVSMLVGAVCGEALDIERQFARAGDAVKTLLRSDNALFTDGLVTASVVFCSGTMAILGSFDEALRGDHTLLFTKSILDGCVGMILATTYGAGVALSFLPVALYETLLALFAGAAQSAFTPDRMAQLSAVGGLLIIAIGINMLGLLKIKVSNLLPAMALAAVLAPFFVD</sequence>
<dbReference type="PANTHER" id="PTHR36111:SF2">
    <property type="entry name" value="INNER MEMBRANE PROTEIN"/>
    <property type="match status" value="1"/>
</dbReference>
<gene>
    <name evidence="2" type="ORF">GTA51_17835</name>
</gene>
<comment type="caution">
    <text evidence="2">The sequence shown here is derived from an EMBL/GenBank/DDBJ whole genome shotgun (WGS) entry which is preliminary data.</text>
</comment>
<evidence type="ECO:0000256" key="1">
    <source>
        <dbReference type="SAM" id="Phobius"/>
    </source>
</evidence>
<feature type="transmembrane region" description="Helical" evidence="1">
    <location>
        <begin position="96"/>
        <end position="120"/>
    </location>
</feature>
<dbReference type="RefSeq" id="WP_160963508.1">
    <property type="nucleotide sequence ID" value="NZ_WVUD01000049.1"/>
</dbReference>
<proteinExistence type="predicted"/>
<protein>
    <submittedName>
        <fullName evidence="2">DUF554 family protein</fullName>
    </submittedName>
</protein>
<dbReference type="Pfam" id="PF04474">
    <property type="entry name" value="DUF554"/>
    <property type="match status" value="1"/>
</dbReference>
<reference evidence="2 3" key="1">
    <citation type="submission" date="2020-01" db="EMBL/GenBank/DDBJ databases">
        <title>Genome sequence of Desulfovibrio aerotolerans DSM 16695(T).</title>
        <authorList>
            <person name="Karnachuk O."/>
            <person name="Avakyan M."/>
            <person name="Mardanov A."/>
            <person name="Kadnikov V."/>
            <person name="Ravin N."/>
        </authorList>
    </citation>
    <scope>NUCLEOTIDE SEQUENCE [LARGE SCALE GENOMIC DNA]</scope>
    <source>
        <strain evidence="2 3">DSM 16695</strain>
    </source>
</reference>
<keyword evidence="3" id="KW-1185">Reference proteome</keyword>
<feature type="transmembrane region" description="Helical" evidence="1">
    <location>
        <begin position="141"/>
        <end position="163"/>
    </location>
</feature>
<dbReference type="EMBL" id="WVUD01000049">
    <property type="protein sequence ID" value="MYL84975.1"/>
    <property type="molecule type" value="Genomic_DNA"/>
</dbReference>
<dbReference type="PANTHER" id="PTHR36111">
    <property type="entry name" value="INNER MEMBRANE PROTEIN-RELATED"/>
    <property type="match status" value="1"/>
</dbReference>
<name>A0A7C9N788_9BACT</name>
<keyword evidence="1" id="KW-0812">Transmembrane</keyword>
<feature type="transmembrane region" description="Helical" evidence="1">
    <location>
        <begin position="209"/>
        <end position="227"/>
    </location>
</feature>
<evidence type="ECO:0000313" key="3">
    <source>
        <dbReference type="Proteomes" id="UP000482487"/>
    </source>
</evidence>
<keyword evidence="1" id="KW-0472">Membrane</keyword>
<keyword evidence="1" id="KW-1133">Transmembrane helix</keyword>
<dbReference type="InterPro" id="IPR007563">
    <property type="entry name" value="DUF554"/>
</dbReference>
<feature type="transmembrane region" description="Helical" evidence="1">
    <location>
        <begin position="33"/>
        <end position="51"/>
    </location>
</feature>
<feature type="transmembrane region" description="Helical" evidence="1">
    <location>
        <begin position="183"/>
        <end position="202"/>
    </location>
</feature>